<evidence type="ECO:0000256" key="3">
    <source>
        <dbReference type="ARBA" id="ARBA00022692"/>
    </source>
</evidence>
<accession>A0ABP5FS13</accession>
<feature type="transmembrane region" description="Helical" evidence="10">
    <location>
        <begin position="57"/>
        <end position="77"/>
    </location>
</feature>
<dbReference type="EMBL" id="BAAAMN010000013">
    <property type="protein sequence ID" value="GAA2030495.1"/>
    <property type="molecule type" value="Genomic_DNA"/>
</dbReference>
<reference evidence="12" key="1">
    <citation type="journal article" date="2019" name="Int. J. Syst. Evol. Microbiol.">
        <title>The Global Catalogue of Microorganisms (GCM) 10K type strain sequencing project: providing services to taxonomists for standard genome sequencing and annotation.</title>
        <authorList>
            <consortium name="The Broad Institute Genomics Platform"/>
            <consortium name="The Broad Institute Genome Sequencing Center for Infectious Disease"/>
            <person name="Wu L."/>
            <person name="Ma J."/>
        </authorList>
    </citation>
    <scope>NUCLEOTIDE SEQUENCE [LARGE SCALE GENOMIC DNA]</scope>
    <source>
        <strain evidence="12">JCM 13595</strain>
    </source>
</reference>
<keyword evidence="4 10" id="KW-1133">Transmembrane helix</keyword>
<comment type="function">
    <text evidence="9">Fluoride-specific ion channel. Important for reducing fluoride concentration in the cell, thus reducing its toxicity.</text>
</comment>
<dbReference type="InterPro" id="IPR003691">
    <property type="entry name" value="FluC"/>
</dbReference>
<evidence type="ECO:0000256" key="9">
    <source>
        <dbReference type="ARBA" id="ARBA00049940"/>
    </source>
</evidence>
<keyword evidence="12" id="KW-1185">Reference proteome</keyword>
<keyword evidence="6" id="KW-0813">Transport</keyword>
<evidence type="ECO:0000256" key="4">
    <source>
        <dbReference type="ARBA" id="ARBA00022989"/>
    </source>
</evidence>
<keyword evidence="2 10" id="KW-1003">Cell membrane</keyword>
<evidence type="ECO:0000256" key="10">
    <source>
        <dbReference type="RuleBase" id="RU004340"/>
    </source>
</evidence>
<organism evidence="11 12">
    <name type="scientific">Yaniella flava</name>
    <dbReference type="NCBI Taxonomy" id="287930"/>
    <lineage>
        <taxon>Bacteria</taxon>
        <taxon>Bacillati</taxon>
        <taxon>Actinomycetota</taxon>
        <taxon>Actinomycetes</taxon>
        <taxon>Micrococcales</taxon>
        <taxon>Micrococcaceae</taxon>
        <taxon>Yaniella</taxon>
    </lineage>
</organism>
<evidence type="ECO:0000256" key="7">
    <source>
        <dbReference type="ARBA" id="ARBA00035120"/>
    </source>
</evidence>
<keyword evidence="3 10" id="KW-0812">Transmembrane</keyword>
<sequence>MMIFVIAAMLGAVVRYLADYYLPHHGILIVNMIGSCIAGIAVSLALLLELNEVVMQAIIGGFAGSLTTFSTVAVQAAEQRLDKTASAAKIWVLHTGLSVVAGLTGACLTLLFLH</sequence>
<keyword evidence="6" id="KW-0407">Ion channel</keyword>
<gene>
    <name evidence="11" type="ORF">GCM10009720_08320</name>
</gene>
<protein>
    <recommendedName>
        <fullName evidence="10">Fluoride-specific ion channel</fullName>
    </recommendedName>
</protein>
<evidence type="ECO:0000256" key="1">
    <source>
        <dbReference type="ARBA" id="ARBA00004651"/>
    </source>
</evidence>
<name>A0ABP5FS13_9MICC</name>
<keyword evidence="6" id="KW-0406">Ion transport</keyword>
<evidence type="ECO:0000256" key="2">
    <source>
        <dbReference type="ARBA" id="ARBA00022475"/>
    </source>
</evidence>
<evidence type="ECO:0000256" key="8">
    <source>
        <dbReference type="ARBA" id="ARBA00035585"/>
    </source>
</evidence>
<comment type="subcellular location">
    <subcellularLocation>
        <location evidence="1">Cell membrane</location>
        <topology evidence="1">Multi-pass membrane protein</topology>
    </subcellularLocation>
</comment>
<comment type="similarity">
    <text evidence="7 10">Belongs to the fluoride channel Fluc/FEX (TC 1.A.43) family.</text>
</comment>
<feature type="transmembrane region" description="Helical" evidence="10">
    <location>
        <begin position="89"/>
        <end position="113"/>
    </location>
</feature>
<comment type="caution">
    <text evidence="11">The sequence shown here is derived from an EMBL/GenBank/DDBJ whole genome shotgun (WGS) entry which is preliminary data.</text>
</comment>
<dbReference type="RefSeq" id="WP_343956335.1">
    <property type="nucleotide sequence ID" value="NZ_BAAAMN010000013.1"/>
</dbReference>
<feature type="transmembrane region" description="Helical" evidence="10">
    <location>
        <begin position="27"/>
        <end position="50"/>
    </location>
</feature>
<evidence type="ECO:0000313" key="12">
    <source>
        <dbReference type="Proteomes" id="UP001501461"/>
    </source>
</evidence>
<comment type="catalytic activity">
    <reaction evidence="8">
        <text>fluoride(in) = fluoride(out)</text>
        <dbReference type="Rhea" id="RHEA:76159"/>
        <dbReference type="ChEBI" id="CHEBI:17051"/>
    </reaction>
    <physiologicalReaction direction="left-to-right" evidence="8">
        <dbReference type="Rhea" id="RHEA:76160"/>
    </physiologicalReaction>
</comment>
<proteinExistence type="inferred from homology"/>
<keyword evidence="5 10" id="KW-0472">Membrane</keyword>
<dbReference type="Pfam" id="PF02537">
    <property type="entry name" value="CRCB"/>
    <property type="match status" value="1"/>
</dbReference>
<dbReference type="Proteomes" id="UP001501461">
    <property type="component" value="Unassembled WGS sequence"/>
</dbReference>
<evidence type="ECO:0000313" key="11">
    <source>
        <dbReference type="EMBL" id="GAA2030495.1"/>
    </source>
</evidence>
<evidence type="ECO:0000256" key="6">
    <source>
        <dbReference type="ARBA" id="ARBA00023303"/>
    </source>
</evidence>
<evidence type="ECO:0000256" key="5">
    <source>
        <dbReference type="ARBA" id="ARBA00023136"/>
    </source>
</evidence>